<gene>
    <name evidence="1" type="ORF">ABCQ75_04180</name>
</gene>
<proteinExistence type="predicted"/>
<keyword evidence="2" id="KW-1185">Reference proteome</keyword>
<dbReference type="Gene3D" id="1.10.357.10">
    <property type="entry name" value="Tetracycline Repressor, domain 2"/>
    <property type="match status" value="1"/>
</dbReference>
<dbReference type="InterPro" id="IPR036271">
    <property type="entry name" value="Tet_transcr_reg_TetR-rel_C_sf"/>
</dbReference>
<evidence type="ECO:0000313" key="1">
    <source>
        <dbReference type="EMBL" id="MEN2743734.1"/>
    </source>
</evidence>
<dbReference type="SUPFAM" id="SSF48498">
    <property type="entry name" value="Tetracyclin repressor-like, C-terminal domain"/>
    <property type="match status" value="1"/>
</dbReference>
<protein>
    <submittedName>
        <fullName evidence="1">Uncharacterized protein</fullName>
    </submittedName>
</protein>
<evidence type="ECO:0000313" key="2">
    <source>
        <dbReference type="Proteomes" id="UP001422074"/>
    </source>
</evidence>
<dbReference type="EMBL" id="JBDFRB010000003">
    <property type="protein sequence ID" value="MEN2743734.1"/>
    <property type="molecule type" value="Genomic_DNA"/>
</dbReference>
<name>A0ABU9WYQ8_9MICC</name>
<accession>A0ABU9WYQ8</accession>
<reference evidence="1 2" key="1">
    <citation type="submission" date="2024-05" db="EMBL/GenBank/DDBJ databases">
        <title>Sinomonas sp. nov., isolated from a waste landfill.</title>
        <authorList>
            <person name="Zhao Y."/>
        </authorList>
    </citation>
    <scope>NUCLEOTIDE SEQUENCE [LARGE SCALE GENOMIC DNA]</scope>
    <source>
        <strain evidence="1 2">CCTCC AB2014300</strain>
    </source>
</reference>
<sequence length="299" mass="32513">MALAQGQRDGPVTLDTGGIDLSGTVTHLNRVKSKNRARLANSDLTRAFLDAAISLTDPLVDGGEAAAEEARQVLAHLSRPRIVGRVQEEHPELVATEAKFRDRWAGQQDFLSDFVAYALVAREFALRQAIETWAEELVRDRGGFAGAIQRVASEGTHFIATQRAFRLQILIAAAADSDPESAEALRHLYEALTNAWFGLYEHVVERFGLRLRRGVRPEEVCVVLQALTEGLGLRMLAGADAPQPRGRHIHTVLGTAGLAIFSSLVDTGDGLSLEEYANRQFTASIQNWSGAGGIPPEDL</sequence>
<dbReference type="Proteomes" id="UP001422074">
    <property type="component" value="Unassembled WGS sequence"/>
</dbReference>
<dbReference type="RefSeq" id="WP_345883265.1">
    <property type="nucleotide sequence ID" value="NZ_JBDFRB010000003.1"/>
</dbReference>
<comment type="caution">
    <text evidence="1">The sequence shown here is derived from an EMBL/GenBank/DDBJ whole genome shotgun (WGS) entry which is preliminary data.</text>
</comment>
<organism evidence="1 2">
    <name type="scientific">Sinomonas halotolerans</name>
    <dbReference type="NCBI Taxonomy" id="1644133"/>
    <lineage>
        <taxon>Bacteria</taxon>
        <taxon>Bacillati</taxon>
        <taxon>Actinomycetota</taxon>
        <taxon>Actinomycetes</taxon>
        <taxon>Micrococcales</taxon>
        <taxon>Micrococcaceae</taxon>
        <taxon>Sinomonas</taxon>
    </lineage>
</organism>